<organism evidence="1">
    <name type="scientific">marine sediment metagenome</name>
    <dbReference type="NCBI Taxonomy" id="412755"/>
    <lineage>
        <taxon>unclassified sequences</taxon>
        <taxon>metagenomes</taxon>
        <taxon>ecological metagenomes</taxon>
    </lineage>
</organism>
<protein>
    <submittedName>
        <fullName evidence="1">Uncharacterized protein</fullName>
    </submittedName>
</protein>
<dbReference type="AlphaFoldDB" id="X1GK02"/>
<gene>
    <name evidence="1" type="ORF">S03H2_12846</name>
</gene>
<dbReference type="EMBL" id="BARU01006532">
    <property type="protein sequence ID" value="GAH33338.1"/>
    <property type="molecule type" value="Genomic_DNA"/>
</dbReference>
<accession>X1GK02</accession>
<reference evidence="1" key="1">
    <citation type="journal article" date="2014" name="Front. Microbiol.">
        <title>High frequency of phylogenetically diverse reductive dehalogenase-homologous genes in deep subseafloor sedimentary metagenomes.</title>
        <authorList>
            <person name="Kawai M."/>
            <person name="Futagami T."/>
            <person name="Toyoda A."/>
            <person name="Takaki Y."/>
            <person name="Nishi S."/>
            <person name="Hori S."/>
            <person name="Arai W."/>
            <person name="Tsubouchi T."/>
            <person name="Morono Y."/>
            <person name="Uchiyama I."/>
            <person name="Ito T."/>
            <person name="Fujiyama A."/>
            <person name="Inagaki F."/>
            <person name="Takami H."/>
        </authorList>
    </citation>
    <scope>NUCLEOTIDE SEQUENCE</scope>
    <source>
        <strain evidence="1">Expedition CK06-06</strain>
    </source>
</reference>
<sequence length="155" mass="17668">MSLGVGLMEIPKELKIVEGFYLTDGGSIVLVAEEPNGTRHQITLAQHMFLEIFDPNLLPGRLYFDHLMVPIRSEMEAKLIALIQVSEIHPVEPLESEKNKSSTRDGPVVVVGDDLKEYYAKMSEGMEEVIRHLIENLINFVQSREYVRIAKKFEE</sequence>
<comment type="caution">
    <text evidence="1">The sequence shown here is derived from an EMBL/GenBank/DDBJ whole genome shotgun (WGS) entry which is preliminary data.</text>
</comment>
<proteinExistence type="predicted"/>
<name>X1GK02_9ZZZZ</name>
<evidence type="ECO:0000313" key="1">
    <source>
        <dbReference type="EMBL" id="GAH33338.1"/>
    </source>
</evidence>